<proteinExistence type="predicted"/>
<dbReference type="InterPro" id="IPR039261">
    <property type="entry name" value="FNR_nucleotide-bd"/>
</dbReference>
<dbReference type="InterPro" id="IPR001433">
    <property type="entry name" value="OxRdtase_FAD/NAD-bd"/>
</dbReference>
<dbReference type="Gene3D" id="3.40.50.80">
    <property type="entry name" value="Nucleotide-binding domain of ferredoxin-NADP reductase (FNR) module"/>
    <property type="match status" value="1"/>
</dbReference>
<dbReference type="InterPro" id="IPR001709">
    <property type="entry name" value="Flavoprot_Pyr_Nucl_cyt_Rdtase"/>
</dbReference>
<dbReference type="EMBL" id="JBHSDS010000003">
    <property type="protein sequence ID" value="MFC4357444.1"/>
    <property type="molecule type" value="Genomic_DNA"/>
</dbReference>
<dbReference type="PRINTS" id="PR00371">
    <property type="entry name" value="FPNCR"/>
</dbReference>
<feature type="domain" description="FAD-binding FR-type" evidence="2">
    <location>
        <begin position="96"/>
        <end position="194"/>
    </location>
</feature>
<evidence type="ECO:0000313" key="3">
    <source>
        <dbReference type="EMBL" id="MFC4357444.1"/>
    </source>
</evidence>
<dbReference type="PANTHER" id="PTHR47354:SF5">
    <property type="entry name" value="PROTEIN RFBI"/>
    <property type="match status" value="1"/>
</dbReference>
<feature type="compositionally biased region" description="Basic and acidic residues" evidence="1">
    <location>
        <begin position="8"/>
        <end position="29"/>
    </location>
</feature>
<evidence type="ECO:0000259" key="2">
    <source>
        <dbReference type="PROSITE" id="PS51384"/>
    </source>
</evidence>
<sequence length="363" mass="40985">MAQNPEDVDPHDPVAHAEAEGDVEPHDQMLTETDATVTLAEAMDEDRTEEVLDRLADHWPMVQETLESEDLPEEPPERVAEWNGISDTLAEADVGFADTVDTLVSRAQRSYPSLLKLRFEPDEEIEFVPGHYTRITFEDYPPRVYSIASSPNREYIELTVRRVPGGGLTPHLCEEAEPGDELFVRGPYGDDFGLDEPTERDLVFVATGTGVAPFWSMINYVFEEGWDETDGETQDVYLVLGSSWEDDLAYHEEWQEMDEERENFHYLPTLSRESRLSDWEGETDYVQQVFLKCLDPDAVDTDDLPEKLQGFVGEELAGGETPNLDPDSLELFICGIGAMANQVKEVAEHGGIPERFRNVESYG</sequence>
<dbReference type="Proteomes" id="UP001595921">
    <property type="component" value="Unassembled WGS sequence"/>
</dbReference>
<dbReference type="SUPFAM" id="SSF63380">
    <property type="entry name" value="Riboflavin synthase domain-like"/>
    <property type="match status" value="1"/>
</dbReference>
<dbReference type="InterPro" id="IPR008333">
    <property type="entry name" value="Cbr1-like_FAD-bd_dom"/>
</dbReference>
<gene>
    <name evidence="3" type="ORF">ACFO0N_05705</name>
</gene>
<organism evidence="3 4">
    <name type="scientific">Halobium salinum</name>
    <dbReference type="NCBI Taxonomy" id="1364940"/>
    <lineage>
        <taxon>Archaea</taxon>
        <taxon>Methanobacteriati</taxon>
        <taxon>Methanobacteriota</taxon>
        <taxon>Stenosarchaea group</taxon>
        <taxon>Halobacteria</taxon>
        <taxon>Halobacteriales</taxon>
        <taxon>Haloferacaceae</taxon>
        <taxon>Halobium</taxon>
    </lineage>
</organism>
<dbReference type="RefSeq" id="WP_267622256.1">
    <property type="nucleotide sequence ID" value="NZ_JAODIW010000006.1"/>
</dbReference>
<keyword evidence="4" id="KW-1185">Reference proteome</keyword>
<dbReference type="PANTHER" id="PTHR47354">
    <property type="entry name" value="NADH OXIDOREDUCTASE HCR"/>
    <property type="match status" value="1"/>
</dbReference>
<name>A0ABD5P973_9EURY</name>
<feature type="region of interest" description="Disordered" evidence="1">
    <location>
        <begin position="1"/>
        <end position="29"/>
    </location>
</feature>
<dbReference type="SUPFAM" id="SSF52343">
    <property type="entry name" value="Ferredoxin reductase-like, C-terminal NADP-linked domain"/>
    <property type="match status" value="1"/>
</dbReference>
<dbReference type="AlphaFoldDB" id="A0ABD5P973"/>
<protein>
    <submittedName>
        <fullName evidence="3">Ferredoxin--NADP reductase</fullName>
    </submittedName>
</protein>
<reference evidence="3 4" key="1">
    <citation type="journal article" date="2019" name="Int. J. Syst. Evol. Microbiol.">
        <title>The Global Catalogue of Microorganisms (GCM) 10K type strain sequencing project: providing services to taxonomists for standard genome sequencing and annotation.</title>
        <authorList>
            <consortium name="The Broad Institute Genomics Platform"/>
            <consortium name="The Broad Institute Genome Sequencing Center for Infectious Disease"/>
            <person name="Wu L."/>
            <person name="Ma J."/>
        </authorList>
    </citation>
    <scope>NUCLEOTIDE SEQUENCE [LARGE SCALE GENOMIC DNA]</scope>
    <source>
        <strain evidence="3 4">CGMCC 1.12553</strain>
    </source>
</reference>
<evidence type="ECO:0000256" key="1">
    <source>
        <dbReference type="SAM" id="MobiDB-lite"/>
    </source>
</evidence>
<dbReference type="InterPro" id="IPR050415">
    <property type="entry name" value="MRET"/>
</dbReference>
<dbReference type="PROSITE" id="PS51384">
    <property type="entry name" value="FAD_FR"/>
    <property type="match status" value="1"/>
</dbReference>
<dbReference type="Pfam" id="PF00175">
    <property type="entry name" value="NAD_binding_1"/>
    <property type="match status" value="1"/>
</dbReference>
<dbReference type="InterPro" id="IPR017938">
    <property type="entry name" value="Riboflavin_synthase-like_b-brl"/>
</dbReference>
<dbReference type="Pfam" id="PF00970">
    <property type="entry name" value="FAD_binding_6"/>
    <property type="match status" value="1"/>
</dbReference>
<evidence type="ECO:0000313" key="4">
    <source>
        <dbReference type="Proteomes" id="UP001595921"/>
    </source>
</evidence>
<dbReference type="Gene3D" id="2.40.30.10">
    <property type="entry name" value="Translation factors"/>
    <property type="match status" value="1"/>
</dbReference>
<dbReference type="PRINTS" id="PR00410">
    <property type="entry name" value="PHEHYDRXLASE"/>
</dbReference>
<comment type="caution">
    <text evidence="3">The sequence shown here is derived from an EMBL/GenBank/DDBJ whole genome shotgun (WGS) entry which is preliminary data.</text>
</comment>
<accession>A0ABD5P973</accession>
<dbReference type="InterPro" id="IPR017927">
    <property type="entry name" value="FAD-bd_FR_type"/>
</dbReference>